<organism evidence="2 3">
    <name type="scientific">Lentzea indica</name>
    <dbReference type="NCBI Taxonomy" id="2604800"/>
    <lineage>
        <taxon>Bacteria</taxon>
        <taxon>Bacillati</taxon>
        <taxon>Actinomycetota</taxon>
        <taxon>Actinomycetes</taxon>
        <taxon>Pseudonocardiales</taxon>
        <taxon>Pseudonocardiaceae</taxon>
        <taxon>Lentzea</taxon>
    </lineage>
</organism>
<sequence>MLRRDALPRPELLAVFVRACGDGQHLAEWLSTRERLAVGPYLDMEPADPAVRPAVTAQGAEASAPRPSGRSKRWLAAATAVTVVAIAVIVTVLLDSSSGPPALPSDGWYLLRPGHTADRDLCVGEGRERNKRTDRPLAVQRPCKELVPDTYIEAVGHGVYLIKWRHPEQGWGCLSVDEALLDDGMLLAPRDCTSAADQRFLFQPVSAPVPNGFVLRPVHSGKCVGLLGGPADVDAGAELSQATCSGQADQVFLLEQVGRASLVPAG</sequence>
<accession>A0ABX1FFU6</accession>
<dbReference type="Proteomes" id="UP001515943">
    <property type="component" value="Unassembled WGS sequence"/>
</dbReference>
<keyword evidence="1" id="KW-1133">Transmembrane helix</keyword>
<dbReference type="SUPFAM" id="SSF50370">
    <property type="entry name" value="Ricin B-like lectins"/>
    <property type="match status" value="1"/>
</dbReference>
<dbReference type="CDD" id="cd00161">
    <property type="entry name" value="beta-trefoil_Ricin-like"/>
    <property type="match status" value="1"/>
</dbReference>
<name>A0ABX1FFU6_9PSEU</name>
<keyword evidence="1" id="KW-0812">Transmembrane</keyword>
<dbReference type="InterPro" id="IPR035992">
    <property type="entry name" value="Ricin_B-like_lectins"/>
</dbReference>
<keyword evidence="3" id="KW-1185">Reference proteome</keyword>
<evidence type="ECO:0000256" key="1">
    <source>
        <dbReference type="SAM" id="Phobius"/>
    </source>
</evidence>
<proteinExistence type="predicted"/>
<feature type="transmembrane region" description="Helical" evidence="1">
    <location>
        <begin position="74"/>
        <end position="94"/>
    </location>
</feature>
<dbReference type="Gene3D" id="2.80.10.50">
    <property type="match status" value="1"/>
</dbReference>
<protein>
    <submittedName>
        <fullName evidence="2">RICIN domain-containing protein</fullName>
    </submittedName>
</protein>
<reference evidence="2 3" key="1">
    <citation type="submission" date="2019-08" db="EMBL/GenBank/DDBJ databases">
        <title>Lentzea from Indian Himalayas.</title>
        <authorList>
            <person name="Mandal S."/>
            <person name="Mallick Gupta A."/>
            <person name="Maiti P.K."/>
            <person name="Sarkar J."/>
            <person name="Mandal S."/>
        </authorList>
    </citation>
    <scope>NUCLEOTIDE SEQUENCE [LARGE SCALE GENOMIC DNA]</scope>
    <source>
        <strain evidence="2 3">PSKA42</strain>
    </source>
</reference>
<dbReference type="RefSeq" id="WP_167973853.1">
    <property type="nucleotide sequence ID" value="NZ_VSRL01000038.1"/>
</dbReference>
<evidence type="ECO:0000313" key="2">
    <source>
        <dbReference type="EMBL" id="NKE57795.1"/>
    </source>
</evidence>
<comment type="caution">
    <text evidence="2">The sequence shown here is derived from an EMBL/GenBank/DDBJ whole genome shotgun (WGS) entry which is preliminary data.</text>
</comment>
<evidence type="ECO:0000313" key="3">
    <source>
        <dbReference type="Proteomes" id="UP001515943"/>
    </source>
</evidence>
<gene>
    <name evidence="2" type="ORF">FXN61_13500</name>
</gene>
<dbReference type="EMBL" id="VSRL01000038">
    <property type="protein sequence ID" value="NKE57795.1"/>
    <property type="molecule type" value="Genomic_DNA"/>
</dbReference>
<keyword evidence="1" id="KW-0472">Membrane</keyword>